<protein>
    <submittedName>
        <fullName evidence="2">Uncharacterized protein</fullName>
    </submittedName>
</protein>
<reference evidence="2 3" key="1">
    <citation type="journal article" date="2022" name="Nat. Genet.">
        <title>Improved pea reference genome and pan-genome highlight genomic features and evolutionary characteristics.</title>
        <authorList>
            <person name="Yang T."/>
            <person name="Liu R."/>
            <person name="Luo Y."/>
            <person name="Hu S."/>
            <person name="Wang D."/>
            <person name="Wang C."/>
            <person name="Pandey M.K."/>
            <person name="Ge S."/>
            <person name="Xu Q."/>
            <person name="Li N."/>
            <person name="Li G."/>
            <person name="Huang Y."/>
            <person name="Saxena R.K."/>
            <person name="Ji Y."/>
            <person name="Li M."/>
            <person name="Yan X."/>
            <person name="He Y."/>
            <person name="Liu Y."/>
            <person name="Wang X."/>
            <person name="Xiang C."/>
            <person name="Varshney R.K."/>
            <person name="Ding H."/>
            <person name="Gao S."/>
            <person name="Zong X."/>
        </authorList>
    </citation>
    <scope>NUCLEOTIDE SEQUENCE [LARGE SCALE GENOMIC DNA]</scope>
    <source>
        <strain evidence="2 3">cv. Zhongwan 6</strain>
    </source>
</reference>
<dbReference type="GO" id="GO:0034058">
    <property type="term" value="P:endosomal vesicle fusion"/>
    <property type="evidence" value="ECO:0007669"/>
    <property type="project" value="TreeGrafter"/>
</dbReference>
<dbReference type="GO" id="GO:0006623">
    <property type="term" value="P:protein targeting to vacuole"/>
    <property type="evidence" value="ECO:0007669"/>
    <property type="project" value="InterPro"/>
</dbReference>
<feature type="compositionally biased region" description="Polar residues" evidence="1">
    <location>
        <begin position="15"/>
        <end position="44"/>
    </location>
</feature>
<accession>A0A9D5B5W2</accession>
<name>A0A9D5B5W2_PEA</name>
<feature type="compositionally biased region" description="Low complexity" evidence="1">
    <location>
        <begin position="1"/>
        <end position="14"/>
    </location>
</feature>
<dbReference type="Proteomes" id="UP001058974">
    <property type="component" value="Chromosome 3"/>
</dbReference>
<dbReference type="AlphaFoldDB" id="A0A9D5B5W2"/>
<dbReference type="InterPro" id="IPR045111">
    <property type="entry name" value="Vps41/Vps8"/>
</dbReference>
<evidence type="ECO:0000313" key="2">
    <source>
        <dbReference type="EMBL" id="KAI5431151.1"/>
    </source>
</evidence>
<dbReference type="GO" id="GO:0005770">
    <property type="term" value="C:late endosome"/>
    <property type="evidence" value="ECO:0007669"/>
    <property type="project" value="TreeGrafter"/>
</dbReference>
<keyword evidence="3" id="KW-1185">Reference proteome</keyword>
<dbReference type="GO" id="GO:0030897">
    <property type="term" value="C:HOPS complex"/>
    <property type="evidence" value="ECO:0007669"/>
    <property type="project" value="TreeGrafter"/>
</dbReference>
<feature type="region of interest" description="Disordered" evidence="1">
    <location>
        <begin position="1"/>
        <end position="58"/>
    </location>
</feature>
<proteinExistence type="predicted"/>
<evidence type="ECO:0000256" key="1">
    <source>
        <dbReference type="SAM" id="MobiDB-lite"/>
    </source>
</evidence>
<sequence length="202" mass="23695">MQGMGQMQGQHQMQFSSQLGHQQFQSRQQLSSAHMQHGLGQTQLKHQEHQMLQNQQYKQQYQQQGQLMQEVSPDFYIPDFNEDLHKADERIDQHTQDKHIQRDDKAFCNQIGKPDQSNDSNSRNILFDEIFSKFVDVHVQQRETFLELLEPYILKDMLGSLPPEIMQGLVELIEDSSAMRSRTASNSLSKQPYLNLYFLLRV</sequence>
<dbReference type="Gramene" id="Psat03G0534700-T1">
    <property type="protein sequence ID" value="KAI5431151.1"/>
    <property type="gene ID" value="KIW84_035347"/>
</dbReference>
<comment type="caution">
    <text evidence="2">The sequence shown here is derived from an EMBL/GenBank/DDBJ whole genome shotgun (WGS) entry which is preliminary data.</text>
</comment>
<dbReference type="PANTHER" id="PTHR12616">
    <property type="entry name" value="VACUOLAR PROTEIN SORTING VPS41"/>
    <property type="match status" value="1"/>
</dbReference>
<organism evidence="2 3">
    <name type="scientific">Pisum sativum</name>
    <name type="common">Garden pea</name>
    <name type="synonym">Lathyrus oleraceus</name>
    <dbReference type="NCBI Taxonomy" id="3888"/>
    <lineage>
        <taxon>Eukaryota</taxon>
        <taxon>Viridiplantae</taxon>
        <taxon>Streptophyta</taxon>
        <taxon>Embryophyta</taxon>
        <taxon>Tracheophyta</taxon>
        <taxon>Spermatophyta</taxon>
        <taxon>Magnoliopsida</taxon>
        <taxon>eudicotyledons</taxon>
        <taxon>Gunneridae</taxon>
        <taxon>Pentapetalae</taxon>
        <taxon>rosids</taxon>
        <taxon>fabids</taxon>
        <taxon>Fabales</taxon>
        <taxon>Fabaceae</taxon>
        <taxon>Papilionoideae</taxon>
        <taxon>50 kb inversion clade</taxon>
        <taxon>NPAAA clade</taxon>
        <taxon>Hologalegina</taxon>
        <taxon>IRL clade</taxon>
        <taxon>Fabeae</taxon>
        <taxon>Lathyrus</taxon>
    </lineage>
</organism>
<dbReference type="EMBL" id="JAMSHJ010000003">
    <property type="protein sequence ID" value="KAI5431151.1"/>
    <property type="molecule type" value="Genomic_DNA"/>
</dbReference>
<evidence type="ECO:0000313" key="3">
    <source>
        <dbReference type="Proteomes" id="UP001058974"/>
    </source>
</evidence>
<gene>
    <name evidence="2" type="ORF">KIW84_035347</name>
</gene>
<dbReference type="PANTHER" id="PTHR12616:SF8">
    <property type="entry name" value="VACUOLAR PROTEIN SORTING-ASSOCIATED PROTEIN 8 HOMOLOG"/>
    <property type="match status" value="1"/>
</dbReference>